<gene>
    <name evidence="2" type="ORF">A8990_13327</name>
</gene>
<dbReference type="RefSeq" id="WP_116191331.1">
    <property type="nucleotide sequence ID" value="NZ_QTTN01000033.1"/>
</dbReference>
<protein>
    <submittedName>
        <fullName evidence="2">Acetyltransferase (GNAT) family protein</fullName>
    </submittedName>
</protein>
<accession>A0A3D9QXN4</accession>
<dbReference type="InterPro" id="IPR016181">
    <property type="entry name" value="Acyl_CoA_acyltransferase"/>
</dbReference>
<dbReference type="PANTHER" id="PTHR37817">
    <property type="entry name" value="N-ACETYLTRANSFERASE EIS"/>
    <property type="match status" value="1"/>
</dbReference>
<evidence type="ECO:0000313" key="2">
    <source>
        <dbReference type="EMBL" id="REE69562.1"/>
    </source>
</evidence>
<name>A0A3D9QXN4_9BACL</name>
<dbReference type="Pfam" id="PF13527">
    <property type="entry name" value="Acetyltransf_9"/>
    <property type="match status" value="1"/>
</dbReference>
<proteinExistence type="predicted"/>
<dbReference type="OrthoDB" id="9804948at2"/>
<comment type="caution">
    <text evidence="2">The sequence shown here is derived from an EMBL/GenBank/DDBJ whole genome shotgun (WGS) entry which is preliminary data.</text>
</comment>
<dbReference type="AlphaFoldDB" id="A0A3D9QXN4"/>
<evidence type="ECO:0000259" key="1">
    <source>
        <dbReference type="PROSITE" id="PS51186"/>
    </source>
</evidence>
<dbReference type="Gene3D" id="3.40.630.30">
    <property type="match status" value="2"/>
</dbReference>
<dbReference type="EMBL" id="QTTN01000033">
    <property type="protein sequence ID" value="REE69562.1"/>
    <property type="molecule type" value="Genomic_DNA"/>
</dbReference>
<dbReference type="SUPFAM" id="SSF55729">
    <property type="entry name" value="Acyl-CoA N-acyltransferases (Nat)"/>
    <property type="match status" value="1"/>
</dbReference>
<dbReference type="GO" id="GO:0034069">
    <property type="term" value="F:aminoglycoside N-acetyltransferase activity"/>
    <property type="evidence" value="ECO:0007669"/>
    <property type="project" value="TreeGrafter"/>
</dbReference>
<dbReference type="CDD" id="cd04301">
    <property type="entry name" value="NAT_SF"/>
    <property type="match status" value="1"/>
</dbReference>
<dbReference type="Proteomes" id="UP000256304">
    <property type="component" value="Unassembled WGS sequence"/>
</dbReference>
<dbReference type="InterPro" id="IPR051554">
    <property type="entry name" value="Acetyltransferase_Eis"/>
</dbReference>
<dbReference type="GO" id="GO:0030649">
    <property type="term" value="P:aminoglycoside antibiotic catabolic process"/>
    <property type="evidence" value="ECO:0007669"/>
    <property type="project" value="TreeGrafter"/>
</dbReference>
<dbReference type="PROSITE" id="PS51186">
    <property type="entry name" value="GNAT"/>
    <property type="match status" value="1"/>
</dbReference>
<evidence type="ECO:0000313" key="3">
    <source>
        <dbReference type="Proteomes" id="UP000256304"/>
    </source>
</evidence>
<dbReference type="PANTHER" id="PTHR37817:SF1">
    <property type="entry name" value="N-ACETYLTRANSFERASE EIS"/>
    <property type="match status" value="1"/>
</dbReference>
<feature type="domain" description="N-acetyltransferase" evidence="1">
    <location>
        <begin position="2"/>
        <end position="193"/>
    </location>
</feature>
<keyword evidence="3" id="KW-1185">Reference proteome</keyword>
<reference evidence="2 3" key="1">
    <citation type="submission" date="2018-08" db="EMBL/GenBank/DDBJ databases">
        <title>Genomic Encyclopedia of Type Strains, Phase III (KMG-III): the genomes of soil and plant-associated and newly described type strains.</title>
        <authorList>
            <person name="Whitman W."/>
        </authorList>
    </citation>
    <scope>NUCLEOTIDE SEQUENCE [LARGE SCALE GENOMIC DNA]</scope>
    <source>
        <strain evidence="2 3">CGMCC 1.10966</strain>
    </source>
</reference>
<keyword evidence="2" id="KW-0808">Transferase</keyword>
<sequence>MIEYRSLQPAELDAWFDHCACVFGGAADCELRGLFVNHHYMDPDSDSADIIAAVDNGRIISALKLFNRTGYFFGDEFTISGIGDFGTVQEYRGQGISYRLMERAVKRMEEREIDISMLRGTERMYDKLGWRNVRTYTQISTAEAGIDKWAYSLRPADLEQDLPALKGVYTGFSSRFNGPFARNDDFYWRYWVKFEGANVWVIEDGAGAVIGYVGFTYRNGGLDIGEFCVQPAHEGIFDNVAARLVALTGRLELEVRFDSLIPSRLAPNRFEEQSYIMYRLMKPLNVNGREIENTEQLLELLAAPQFGDVPRSDVLFWGVDSF</sequence>
<dbReference type="InterPro" id="IPR000182">
    <property type="entry name" value="GNAT_dom"/>
</dbReference>
<organism evidence="2 3">
    <name type="scientific">Paenibacillus taihuensis</name>
    <dbReference type="NCBI Taxonomy" id="1156355"/>
    <lineage>
        <taxon>Bacteria</taxon>
        <taxon>Bacillati</taxon>
        <taxon>Bacillota</taxon>
        <taxon>Bacilli</taxon>
        <taxon>Bacillales</taxon>
        <taxon>Paenibacillaceae</taxon>
        <taxon>Paenibacillus</taxon>
    </lineage>
</organism>